<reference evidence="1" key="1">
    <citation type="journal article" date="2015" name="Genome Biol. Evol.">
        <title>Organellar Genomes of White Spruce (Picea glauca): Assembly and Annotation.</title>
        <authorList>
            <person name="Jackman S.D."/>
            <person name="Warren R.L."/>
            <person name="Gibb E.A."/>
            <person name="Vandervalk B.P."/>
            <person name="Mohamadi H."/>
            <person name="Chu J."/>
            <person name="Raymond A."/>
            <person name="Pleasance S."/>
            <person name="Coope R."/>
            <person name="Wildung M.R."/>
            <person name="Ritland C.E."/>
            <person name="Bousquet J."/>
            <person name="Jones S.J."/>
            <person name="Bohlmann J."/>
            <person name="Birol I."/>
        </authorList>
    </citation>
    <scope>NUCLEOTIDE SEQUENCE [LARGE SCALE GENOMIC DNA]</scope>
    <source>
        <tissue evidence="1">Flushing bud</tissue>
    </source>
</reference>
<geneLocation type="mitochondrion" evidence="1"/>
<comment type="caution">
    <text evidence="1">The sequence shown here is derived from an EMBL/GenBank/DDBJ whole genome shotgun (WGS) entry which is preliminary data.</text>
</comment>
<sequence>MGFLQQFHLLIKYKKGMTNKVADMLSRPPMNKISVVGTIMQLEPFTHEVYEEEYVSDVDFGEVYQ</sequence>
<name>A0A101M1V6_PICGL</name>
<proteinExistence type="predicted"/>
<dbReference type="EMBL" id="LKAM01000003">
    <property type="protein sequence ID" value="KUM49389.1"/>
    <property type="molecule type" value="Genomic_DNA"/>
</dbReference>
<organism evidence="1">
    <name type="scientific">Picea glauca</name>
    <name type="common">White spruce</name>
    <name type="synonym">Pinus glauca</name>
    <dbReference type="NCBI Taxonomy" id="3330"/>
    <lineage>
        <taxon>Eukaryota</taxon>
        <taxon>Viridiplantae</taxon>
        <taxon>Streptophyta</taxon>
        <taxon>Embryophyta</taxon>
        <taxon>Tracheophyta</taxon>
        <taxon>Spermatophyta</taxon>
        <taxon>Pinopsida</taxon>
        <taxon>Pinidae</taxon>
        <taxon>Conifers I</taxon>
        <taxon>Pinales</taxon>
        <taxon>Pinaceae</taxon>
        <taxon>Picea</taxon>
    </lineage>
</organism>
<protein>
    <submittedName>
        <fullName evidence="1">Uncharacterized protein</fullName>
    </submittedName>
</protein>
<dbReference type="AlphaFoldDB" id="A0A101M1V6"/>
<keyword evidence="1" id="KW-0496">Mitochondrion</keyword>
<evidence type="ECO:0000313" key="1">
    <source>
        <dbReference type="EMBL" id="KUM49389.1"/>
    </source>
</evidence>
<accession>A0A101M1V6</accession>
<gene>
    <name evidence="1" type="ORF">ABT39_MTgene3938</name>
</gene>